<dbReference type="Gramene" id="TRITD0Uv1G108540.1">
    <property type="protein sequence ID" value="TRITD0Uv1G108540.1"/>
    <property type="gene ID" value="TRITD0Uv1G108540"/>
</dbReference>
<dbReference type="AlphaFoldDB" id="A0A9R0W043"/>
<reference evidence="1 2" key="1">
    <citation type="submission" date="2017-09" db="EMBL/GenBank/DDBJ databases">
        <authorList>
            <consortium name="International Durum Wheat Genome Sequencing Consortium (IDWGSC)"/>
            <person name="Milanesi L."/>
        </authorList>
    </citation>
    <scope>NUCLEOTIDE SEQUENCE [LARGE SCALE GENOMIC DNA]</scope>
    <source>
        <strain evidence="2">cv. Svevo</strain>
    </source>
</reference>
<evidence type="ECO:0000313" key="2">
    <source>
        <dbReference type="Proteomes" id="UP000324705"/>
    </source>
</evidence>
<sequence length="85" mass="8903">MRPIRGIGEEEDEGMSSAPAPGGAFDRYVQCGGAVAVLASSGNTVWPGLGWIVLEATGRFYAFFGPRALNSWLMMILVGIIGNAA</sequence>
<dbReference type="Proteomes" id="UP000324705">
    <property type="component" value="Chromosome 4A"/>
</dbReference>
<name>A0A9R0W043_TRITD</name>
<protein>
    <submittedName>
        <fullName evidence="1">Uncharacterized protein</fullName>
    </submittedName>
</protein>
<keyword evidence="2" id="KW-1185">Reference proteome</keyword>
<dbReference type="Gramene" id="TRITD4Av1G115800.1">
    <property type="protein sequence ID" value="TRITD4Av1G115800.1"/>
    <property type="gene ID" value="TRITD4Av1G115800"/>
</dbReference>
<gene>
    <name evidence="1" type="ORF">TRITD_4Av1G115800</name>
</gene>
<accession>A0A9R0W043</accession>
<organism evidence="1 2">
    <name type="scientific">Triticum turgidum subsp. durum</name>
    <name type="common">Durum wheat</name>
    <name type="synonym">Triticum durum</name>
    <dbReference type="NCBI Taxonomy" id="4567"/>
    <lineage>
        <taxon>Eukaryota</taxon>
        <taxon>Viridiplantae</taxon>
        <taxon>Streptophyta</taxon>
        <taxon>Embryophyta</taxon>
        <taxon>Tracheophyta</taxon>
        <taxon>Spermatophyta</taxon>
        <taxon>Magnoliopsida</taxon>
        <taxon>Liliopsida</taxon>
        <taxon>Poales</taxon>
        <taxon>Poaceae</taxon>
        <taxon>BOP clade</taxon>
        <taxon>Pooideae</taxon>
        <taxon>Triticodae</taxon>
        <taxon>Triticeae</taxon>
        <taxon>Triticinae</taxon>
        <taxon>Triticum</taxon>
    </lineage>
</organism>
<evidence type="ECO:0000313" key="1">
    <source>
        <dbReference type="EMBL" id="VAH91779.1"/>
    </source>
</evidence>
<proteinExistence type="predicted"/>
<dbReference type="EMBL" id="LT934117">
    <property type="protein sequence ID" value="VAH91779.1"/>
    <property type="molecule type" value="Genomic_DNA"/>
</dbReference>